<dbReference type="AlphaFoldDB" id="A0A2Z6E4H3"/>
<dbReference type="CDD" id="cd07574">
    <property type="entry name" value="nitrilase_Rim1_like"/>
    <property type="match status" value="1"/>
</dbReference>
<dbReference type="PANTHER" id="PTHR23088">
    <property type="entry name" value="NITRILASE-RELATED"/>
    <property type="match status" value="1"/>
</dbReference>
<dbReference type="Pfam" id="PF00795">
    <property type="entry name" value="CN_hydrolase"/>
    <property type="match status" value="1"/>
</dbReference>
<keyword evidence="3" id="KW-0378">Hydrolase</keyword>
<evidence type="ECO:0000313" key="4">
    <source>
        <dbReference type="Proteomes" id="UP000270530"/>
    </source>
</evidence>
<evidence type="ECO:0000313" key="3">
    <source>
        <dbReference type="EMBL" id="BBD79980.1"/>
    </source>
</evidence>
<evidence type="ECO:0000256" key="1">
    <source>
        <dbReference type="ARBA" id="ARBA00010613"/>
    </source>
</evidence>
<reference evidence="4" key="2">
    <citation type="submission" date="2018-06" db="EMBL/GenBank/DDBJ databases">
        <title>Genome sequence of Rhodanobacteraceae bacterium strain Dysh456.</title>
        <authorList>
            <person name="Fukui M."/>
        </authorList>
    </citation>
    <scope>NUCLEOTIDE SEQUENCE [LARGE SCALE GENOMIC DNA]</scope>
    <source>
        <strain evidence="4">Dysh456</strain>
    </source>
</reference>
<comment type="similarity">
    <text evidence="1">Belongs to the carbon-nitrogen hydrolase superfamily. NIT1/NIT2 family.</text>
</comment>
<dbReference type="PROSITE" id="PS01227">
    <property type="entry name" value="UPF0012"/>
    <property type="match status" value="1"/>
</dbReference>
<dbReference type="PROSITE" id="PS50263">
    <property type="entry name" value="CN_HYDROLASE"/>
    <property type="match status" value="1"/>
</dbReference>
<dbReference type="InterPro" id="IPR001110">
    <property type="entry name" value="UPF0012_CS"/>
</dbReference>
<protein>
    <submittedName>
        <fullName evidence="3">Hydrolase, carbon-nitrogen family</fullName>
    </submittedName>
</protein>
<dbReference type="InterPro" id="IPR036526">
    <property type="entry name" value="C-N_Hydrolase_sf"/>
</dbReference>
<accession>A0A2Z6E4H3</accession>
<name>A0A2Z6E4H3_9GAMM</name>
<reference evidence="4" key="1">
    <citation type="submission" date="2018-04" db="EMBL/GenBank/DDBJ databases">
        <authorList>
            <person name="Watanabe M."/>
            <person name="Kojima H."/>
        </authorList>
    </citation>
    <scope>NUCLEOTIDE SEQUENCE [LARGE SCALE GENOMIC DNA]</scope>
    <source>
        <strain evidence="4">Dysh456</strain>
    </source>
</reference>
<sequence>MPVTVAIAQWQIGAPAHFDDFAARIEREVAAVAARGAQLVLLPEYLALELAHGFGAKVYGDLHRSLEAVDGCHAAWVDLFASLARRHALYLLAGTFLRRVGADFRNRAMLFGPTGRHAWQDKLRLTAYEKTAGCIVPGDALHVFDTELGRLGIAICYDIEFPLFARAQYEAGAELILVPSCTDTPAGATRVRIGCQARALENQLPVLCAVTAGTSDWSPVLDVNTGHAAVYVQPDRGLPEEGVLAACGETGHAWLMVTVDPAAVRAARAEGQVGVAADWDGQLAPGVQRARLAAWQQP</sequence>
<evidence type="ECO:0000259" key="2">
    <source>
        <dbReference type="PROSITE" id="PS50263"/>
    </source>
</evidence>
<dbReference type="Gene3D" id="3.60.110.10">
    <property type="entry name" value="Carbon-nitrogen hydrolase"/>
    <property type="match status" value="1"/>
</dbReference>
<organism evidence="3 4">
    <name type="scientific">Aerosticca soli</name>
    <dbReference type="NCBI Taxonomy" id="2010829"/>
    <lineage>
        <taxon>Bacteria</taxon>
        <taxon>Pseudomonadati</taxon>
        <taxon>Pseudomonadota</taxon>
        <taxon>Gammaproteobacteria</taxon>
        <taxon>Lysobacterales</taxon>
        <taxon>Rhodanobacteraceae</taxon>
        <taxon>Aerosticca</taxon>
    </lineage>
</organism>
<dbReference type="PANTHER" id="PTHR23088:SF50">
    <property type="entry name" value="HYDROLASE YHCX"/>
    <property type="match status" value="1"/>
</dbReference>
<dbReference type="Proteomes" id="UP000270530">
    <property type="component" value="Chromosome"/>
</dbReference>
<dbReference type="KEGG" id="rbd:ALSL_1323"/>
<dbReference type="GO" id="GO:0016787">
    <property type="term" value="F:hydrolase activity"/>
    <property type="evidence" value="ECO:0007669"/>
    <property type="project" value="UniProtKB-KW"/>
</dbReference>
<proteinExistence type="inferred from homology"/>
<dbReference type="InterPro" id="IPR003010">
    <property type="entry name" value="C-N_Hydrolase"/>
</dbReference>
<feature type="domain" description="CN hydrolase" evidence="2">
    <location>
        <begin position="3"/>
        <end position="261"/>
    </location>
</feature>
<dbReference type="SUPFAM" id="SSF56317">
    <property type="entry name" value="Carbon-nitrogen hydrolase"/>
    <property type="match status" value="1"/>
</dbReference>
<keyword evidence="4" id="KW-1185">Reference proteome</keyword>
<dbReference type="EMBL" id="AP018560">
    <property type="protein sequence ID" value="BBD79980.1"/>
    <property type="molecule type" value="Genomic_DNA"/>
</dbReference>
<gene>
    <name evidence="3" type="ORF">ALSL_1323</name>
</gene>